<feature type="signal peptide" evidence="13">
    <location>
        <begin position="1"/>
        <end position="21"/>
    </location>
</feature>
<dbReference type="InterPro" id="IPR031631">
    <property type="entry name" value="Glyco_hydro_63N"/>
</dbReference>
<dbReference type="EMBL" id="CDSF01000086">
    <property type="protein sequence ID" value="CEO98596.1"/>
    <property type="molecule type" value="Genomic_DNA"/>
</dbReference>
<evidence type="ECO:0000256" key="9">
    <source>
        <dbReference type="ARBA" id="ARBA00023180"/>
    </source>
</evidence>
<keyword evidence="18" id="KW-1185">Reference proteome</keyword>
<comment type="function">
    <text evidence="12">Cleaves the distal alpha 1,2-linked glucose residue from the Glc(3)Man(9)GlcNAc(2) oligosaccharide precursor.</text>
</comment>
<keyword evidence="6" id="KW-0735">Signal-anchor</keyword>
<dbReference type="InterPro" id="IPR031335">
    <property type="entry name" value="Glyco_hydro_63_C"/>
</dbReference>
<accession>A0A0G4IU35</accession>
<keyword evidence="5 12" id="KW-0256">Endoplasmic reticulum</keyword>
<dbReference type="EC" id="3.2.1.106" evidence="11 12"/>
<reference evidence="16 18" key="1">
    <citation type="submission" date="2015-02" db="EMBL/GenBank/DDBJ databases">
        <authorList>
            <person name="Chooi Y.-H."/>
        </authorList>
    </citation>
    <scope>NUCLEOTIDE SEQUENCE [LARGE SCALE GENOMIC DNA]</scope>
    <source>
        <strain evidence="16">E3</strain>
    </source>
</reference>
<evidence type="ECO:0000256" key="7">
    <source>
        <dbReference type="ARBA" id="ARBA00022989"/>
    </source>
</evidence>
<protein>
    <recommendedName>
        <fullName evidence="11 12">Mannosyl-oligosaccharide glucosidase</fullName>
        <ecNumber evidence="11 12">3.2.1.106</ecNumber>
    </recommendedName>
</protein>
<comment type="similarity">
    <text evidence="2 12">Belongs to the glycosyl hydrolase 63 family.</text>
</comment>
<dbReference type="InterPro" id="IPR038518">
    <property type="entry name" value="Glyco_hydro_63N_sf"/>
</dbReference>
<evidence type="ECO:0000313" key="17">
    <source>
        <dbReference type="EMBL" id="SPR00724.1"/>
    </source>
</evidence>
<keyword evidence="9" id="KW-0325">Glycoprotein</keyword>
<evidence type="ECO:0000256" key="4">
    <source>
        <dbReference type="ARBA" id="ARBA00022801"/>
    </source>
</evidence>
<evidence type="ECO:0000256" key="3">
    <source>
        <dbReference type="ARBA" id="ARBA00022692"/>
    </source>
</evidence>
<dbReference type="GO" id="GO:0006487">
    <property type="term" value="P:protein N-linked glycosylation"/>
    <property type="evidence" value="ECO:0007669"/>
    <property type="project" value="UniProtKB-UniRule"/>
</dbReference>
<dbReference type="Pfam" id="PF03200">
    <property type="entry name" value="Glyco_hydro_63"/>
    <property type="match status" value="1"/>
</dbReference>
<gene>
    <name evidence="16" type="ORF">PBRA_006710</name>
    <name evidence="17" type="ORF">PLBR_LOCUS7939</name>
</gene>
<evidence type="ECO:0000259" key="14">
    <source>
        <dbReference type="Pfam" id="PF03200"/>
    </source>
</evidence>
<dbReference type="GO" id="GO:0004573">
    <property type="term" value="F:Glc3Man9GlcNAc2 oligosaccharide glucosidase activity"/>
    <property type="evidence" value="ECO:0007669"/>
    <property type="project" value="UniProtKB-UniRule"/>
</dbReference>
<evidence type="ECO:0000256" key="6">
    <source>
        <dbReference type="ARBA" id="ARBA00022968"/>
    </source>
</evidence>
<evidence type="ECO:0000313" key="19">
    <source>
        <dbReference type="Proteomes" id="UP000290189"/>
    </source>
</evidence>
<dbReference type="EMBL" id="OVEO01000015">
    <property type="protein sequence ID" value="SPR00724.1"/>
    <property type="molecule type" value="Genomic_DNA"/>
</dbReference>
<dbReference type="AlphaFoldDB" id="A0A0G4IU35"/>
<dbReference type="PANTHER" id="PTHR10412">
    <property type="entry name" value="MANNOSYL-OLIGOSACCHARIDE GLUCOSIDASE"/>
    <property type="match status" value="1"/>
</dbReference>
<geneLocation type="mitochondrion" evidence="17"/>
<proteinExistence type="inferred from homology"/>
<evidence type="ECO:0000256" key="13">
    <source>
        <dbReference type="SAM" id="SignalP"/>
    </source>
</evidence>
<dbReference type="InterPro" id="IPR012341">
    <property type="entry name" value="6hp_glycosidase-like_sf"/>
</dbReference>
<dbReference type="InterPro" id="IPR004888">
    <property type="entry name" value="Glycoside_hydrolase_63"/>
</dbReference>
<evidence type="ECO:0000256" key="5">
    <source>
        <dbReference type="ARBA" id="ARBA00022824"/>
    </source>
</evidence>
<dbReference type="Proteomes" id="UP000039324">
    <property type="component" value="Unassembled WGS sequence"/>
</dbReference>
<dbReference type="Gene3D" id="2.70.98.110">
    <property type="entry name" value="Glycosyl hydrolase family 63, N-terminal domain"/>
    <property type="match status" value="1"/>
</dbReference>
<keyword evidence="4 12" id="KW-0378">Hydrolase</keyword>
<sequence length="794" mass="89124">MGMIGAVVRLAAVLGLGCALGDNPWGTYRPGVYVGVKARAPMSPVLGLMYHDARSPDCFNHIRHDCDDRDQMKGFGYSVHDGDNVAVQHLPDAFTGINLTTTFVRGNDGGFALRVTGKRLPGSRLESLSLIWYVSLEDPDHIISTPMEKVNEHVTKHLRGDFGELGAFYVYTTMRGNSHPSMPKGPRRRLTKLEYPFYSSASLKKESFWDVKGHVMHVLRSSVDDSVNQFVEMLRIQEKAEAASTRKTSAKGAPLRPRDELVEEVLSSEDIFALLDNKTDSDANVVYVQHVLDVPFELDIVFVPVNTKSSPDAHPMLDRATVSDYIADSTSAFYYRFESVFGLDTKGFSIDDRNFAASALSNLLGSTGYFHGSSIHIDGESGKLKLVPPSSLLAVVPARAFFPRGFLWDEGFHQLLVCRFHPDLCMRIIESWVEHIDDDGWLPREQILGEESRVRVPSEFQPQNPIIANPPTLFLALFELVKLSYGADPGGSSTTDHAHQHETSVSMRKPSAVVVDFIQRIYPKLILHVSWFLRTQTGVRPHSFKWQGCTRGHCLASGFDDFPRPSVDIVDQNHVDLHSWMVFLVKAAAQLATIVGETEHADQFGELAETLQMSLDEIHWDPLRLAYVDSFKQSATESNPHPVYQMSPHIGYPSLLPFCLGLIPSSSPKLKYALDVIADSNGVWSQFGILSLARSDPYFGRDENYWRGPIWINVNYMVVAALHRYGFKELGPYADDARDLYKRLRHNLISNVVRSFEETGYLWEQYNADTGDGQRSRPFTGWTTLIVLIMAEQY</sequence>
<keyword evidence="10 12" id="KW-0326">Glycosidase</keyword>
<dbReference type="GO" id="GO:0005789">
    <property type="term" value="C:endoplasmic reticulum membrane"/>
    <property type="evidence" value="ECO:0007669"/>
    <property type="project" value="UniProtKB-SubCell"/>
</dbReference>
<evidence type="ECO:0000313" key="16">
    <source>
        <dbReference type="EMBL" id="CEO98596.1"/>
    </source>
</evidence>
<dbReference type="PANTHER" id="PTHR10412:SF11">
    <property type="entry name" value="MANNOSYL-OLIGOSACCHARIDE GLUCOSIDASE"/>
    <property type="match status" value="1"/>
</dbReference>
<evidence type="ECO:0000256" key="2">
    <source>
        <dbReference type="ARBA" id="ARBA00010833"/>
    </source>
</evidence>
<evidence type="ECO:0000256" key="11">
    <source>
        <dbReference type="ARBA" id="ARBA00038888"/>
    </source>
</evidence>
<keyword evidence="3" id="KW-0812">Transmembrane</keyword>
<name>A0A0G4IU35_PLABS</name>
<dbReference type="OrthoDB" id="410058at2759"/>
<evidence type="ECO:0000256" key="12">
    <source>
        <dbReference type="RuleBase" id="RU368089"/>
    </source>
</evidence>
<evidence type="ECO:0000256" key="1">
    <source>
        <dbReference type="ARBA" id="ARBA00004648"/>
    </source>
</evidence>
<keyword evidence="17" id="KW-0496">Mitochondrion</keyword>
<evidence type="ECO:0000259" key="15">
    <source>
        <dbReference type="Pfam" id="PF16923"/>
    </source>
</evidence>
<feature type="domain" description="Glycosyl hydrolase family 63 C-terminal" evidence="14">
    <location>
        <begin position="320"/>
        <end position="792"/>
    </location>
</feature>
<keyword evidence="7" id="KW-1133">Transmembrane helix</keyword>
<comment type="subcellular location">
    <subcellularLocation>
        <location evidence="1 12">Endoplasmic reticulum membrane</location>
        <topology evidence="1 12">Single-pass type II membrane protein</topology>
    </subcellularLocation>
</comment>
<dbReference type="InterPro" id="IPR008928">
    <property type="entry name" value="6-hairpin_glycosidase_sf"/>
</dbReference>
<dbReference type="Pfam" id="PF16923">
    <property type="entry name" value="Glyco_hydro_63N"/>
    <property type="match status" value="1"/>
</dbReference>
<keyword evidence="8" id="KW-0472">Membrane</keyword>
<keyword evidence="13" id="KW-0732">Signal</keyword>
<evidence type="ECO:0000313" key="18">
    <source>
        <dbReference type="Proteomes" id="UP000039324"/>
    </source>
</evidence>
<reference evidence="17 19" key="2">
    <citation type="submission" date="2018-03" db="EMBL/GenBank/DDBJ databases">
        <authorList>
            <person name="Fogelqvist J."/>
        </authorList>
    </citation>
    <scope>NUCLEOTIDE SEQUENCE [LARGE SCALE GENOMIC DNA]</scope>
</reference>
<feature type="domain" description="Glycosyl hydrolase family 63 N-terminal" evidence="15">
    <location>
        <begin position="25"/>
        <end position="232"/>
    </location>
</feature>
<dbReference type="SUPFAM" id="SSF48208">
    <property type="entry name" value="Six-hairpin glycosidases"/>
    <property type="match status" value="1"/>
</dbReference>
<evidence type="ECO:0000256" key="10">
    <source>
        <dbReference type="ARBA" id="ARBA00023295"/>
    </source>
</evidence>
<evidence type="ECO:0000256" key="8">
    <source>
        <dbReference type="ARBA" id="ARBA00023136"/>
    </source>
</evidence>
<dbReference type="Proteomes" id="UP000290189">
    <property type="component" value="Unassembled WGS sequence"/>
</dbReference>
<organism evidence="16 18">
    <name type="scientific">Plasmodiophora brassicae</name>
    <name type="common">Clubroot disease agent</name>
    <dbReference type="NCBI Taxonomy" id="37360"/>
    <lineage>
        <taxon>Eukaryota</taxon>
        <taxon>Sar</taxon>
        <taxon>Rhizaria</taxon>
        <taxon>Endomyxa</taxon>
        <taxon>Phytomyxea</taxon>
        <taxon>Plasmodiophorida</taxon>
        <taxon>Plasmodiophoridae</taxon>
        <taxon>Plasmodiophora</taxon>
    </lineage>
</organism>
<dbReference type="Gene3D" id="1.50.10.10">
    <property type="match status" value="1"/>
</dbReference>
<dbReference type="STRING" id="37360.A0A0G4IU35"/>
<comment type="catalytic activity">
    <reaction evidence="12">
        <text>N(4)-(alpha-D-Glc-(1-&gt;2)-alpha-D-Glc-(1-&gt;3)-alpha-D-Glc-(1-&gt;3)-alpha-D-Man-(1-&gt;2)-alpha-D-Man-(1-&gt;2)-alpha-D-Man-(1-&gt;3)-[alpha-D-Man-(1-&gt;2)-alpha-D-Man-(1-&gt;3)-[alpha-D-Man-(1-&gt;2)-alpha-D-Man-(1-&gt;6)]-alpha-D-Man-(1-&gt;6)]-beta-D-Man-(1-&gt;4)-beta-D-GlcNAc-(1-&gt;4)-beta-D-GlcNAc)-L-asparaginyl-[protein] + H2O = N(4)-(alpha-D-Glc-(1-&gt;3)-alpha-D-Glc-(1-&gt;3)-alpha-D-Man-(1-&gt;2)-alpha-D-Man-(1-&gt;2)-alpha-D-Man-(1-&gt;3)-[alpha-D-Man-(1-&gt;2)-alpha-D-Man-(1-&gt;3)-[alpha-D-Man-(1-&gt;2)-alpha-D-Man-(1-&gt;6)]-alpha-D-Man-(1-&gt;6)]-beta-D-Man-(1-&gt;4)-beta-D-GlcNAc-(1-&gt;4)-beta-D-GlcNAc)-L-asparaginyl-[protein] + beta-D-glucose</text>
        <dbReference type="Rhea" id="RHEA:55988"/>
        <dbReference type="Rhea" id="RHEA-COMP:12806"/>
        <dbReference type="Rhea" id="RHEA-COMP:14355"/>
        <dbReference type="ChEBI" id="CHEBI:15377"/>
        <dbReference type="ChEBI" id="CHEBI:15903"/>
        <dbReference type="ChEBI" id="CHEBI:59082"/>
        <dbReference type="ChEBI" id="CHEBI:132537"/>
        <dbReference type="EC" id="3.2.1.106"/>
    </reaction>
</comment>
<feature type="chain" id="PRO_5033717087" description="Mannosyl-oligosaccharide glucosidase" evidence="13">
    <location>
        <begin position="22"/>
        <end position="794"/>
    </location>
</feature>
<dbReference type="GO" id="GO:0009311">
    <property type="term" value="P:oligosaccharide metabolic process"/>
    <property type="evidence" value="ECO:0007669"/>
    <property type="project" value="UniProtKB-UniRule"/>
</dbReference>